<dbReference type="PANTHER" id="PTHR14218:SF15">
    <property type="entry name" value="TRIPEPTIDYL-PEPTIDASE 1"/>
    <property type="match status" value="1"/>
</dbReference>
<dbReference type="InterPro" id="IPR030400">
    <property type="entry name" value="Sedolisin_dom"/>
</dbReference>
<evidence type="ECO:0000313" key="3">
    <source>
        <dbReference type="EMBL" id="GJJ15973.1"/>
    </source>
</evidence>
<reference evidence="3" key="1">
    <citation type="submission" date="2021-10" db="EMBL/GenBank/DDBJ databases">
        <title>De novo Genome Assembly of Clathrus columnatus (Basidiomycota, Fungi) Using Illumina and Nanopore Sequence Data.</title>
        <authorList>
            <person name="Ogiso-Tanaka E."/>
            <person name="Itagaki H."/>
            <person name="Hosoya T."/>
            <person name="Hosaka K."/>
        </authorList>
    </citation>
    <scope>NUCLEOTIDE SEQUENCE</scope>
    <source>
        <strain evidence="3">MO-923</strain>
    </source>
</reference>
<feature type="domain" description="Peptidase S53" evidence="2">
    <location>
        <begin position="1"/>
        <end position="245"/>
    </location>
</feature>
<gene>
    <name evidence="3" type="ORF">Clacol_010252</name>
</gene>
<feature type="binding site" evidence="1">
    <location>
        <position position="221"/>
    </location>
    <ligand>
        <name>Ca(2+)</name>
        <dbReference type="ChEBI" id="CHEBI:29108"/>
    </ligand>
</feature>
<keyword evidence="4" id="KW-1185">Reference proteome</keyword>
<dbReference type="GO" id="GO:0008240">
    <property type="term" value="F:tripeptidyl-peptidase activity"/>
    <property type="evidence" value="ECO:0007669"/>
    <property type="project" value="TreeGrafter"/>
</dbReference>
<comment type="caution">
    <text evidence="3">The sequence shown here is derived from an EMBL/GenBank/DDBJ whole genome shotgun (WGS) entry which is preliminary data.</text>
</comment>
<protein>
    <recommendedName>
        <fullName evidence="2">Peptidase S53 domain-containing protein</fullName>
    </recommendedName>
</protein>
<dbReference type="GO" id="GO:0046872">
    <property type="term" value="F:metal ion binding"/>
    <property type="evidence" value="ECO:0007669"/>
    <property type="project" value="UniProtKB-UniRule"/>
</dbReference>
<dbReference type="GO" id="GO:0006508">
    <property type="term" value="P:proteolysis"/>
    <property type="evidence" value="ECO:0007669"/>
    <property type="project" value="UniProtKB-KW"/>
</dbReference>
<dbReference type="EMBL" id="BPWL01000011">
    <property type="protein sequence ID" value="GJJ15973.1"/>
    <property type="molecule type" value="Genomic_DNA"/>
</dbReference>
<dbReference type="SUPFAM" id="SSF52743">
    <property type="entry name" value="Subtilisin-like"/>
    <property type="match status" value="1"/>
</dbReference>
<dbReference type="InterPro" id="IPR036852">
    <property type="entry name" value="Peptidase_S8/S53_dom_sf"/>
</dbReference>
<dbReference type="InterPro" id="IPR050819">
    <property type="entry name" value="Tripeptidyl-peptidase_I"/>
</dbReference>
<keyword evidence="1" id="KW-0645">Protease</keyword>
<dbReference type="PROSITE" id="PS51695">
    <property type="entry name" value="SEDOLISIN"/>
    <property type="match status" value="1"/>
</dbReference>
<name>A0AAV5ATK9_9AGAM</name>
<keyword evidence="1" id="KW-0479">Metal-binding</keyword>
<feature type="binding site" evidence="1">
    <location>
        <position position="220"/>
    </location>
    <ligand>
        <name>Ca(2+)</name>
        <dbReference type="ChEBI" id="CHEBI:29108"/>
    </ligand>
</feature>
<comment type="cofactor">
    <cofactor evidence="1">
        <name>Ca(2+)</name>
        <dbReference type="ChEBI" id="CHEBI:29108"/>
    </cofactor>
    <text evidence="1">Binds 1 Ca(2+) ion per subunit.</text>
</comment>
<evidence type="ECO:0000313" key="4">
    <source>
        <dbReference type="Proteomes" id="UP001050691"/>
    </source>
</evidence>
<feature type="binding site" evidence="1">
    <location>
        <position position="227"/>
    </location>
    <ligand>
        <name>Ca(2+)</name>
        <dbReference type="ChEBI" id="CHEBI:29108"/>
    </ligand>
</feature>
<proteinExistence type="predicted"/>
<feature type="binding site" evidence="1">
    <location>
        <position position="225"/>
    </location>
    <ligand>
        <name>Ca(2+)</name>
        <dbReference type="ChEBI" id="CHEBI:29108"/>
    </ligand>
</feature>
<dbReference type="Proteomes" id="UP001050691">
    <property type="component" value="Unassembled WGS sequence"/>
</dbReference>
<dbReference type="AlphaFoldDB" id="A0AAV5ATK9"/>
<feature type="active site" description="Charge relay system" evidence="1">
    <location>
        <position position="18"/>
    </location>
</feature>
<dbReference type="Gene3D" id="3.40.50.200">
    <property type="entry name" value="Peptidase S8/S53 domain"/>
    <property type="match status" value="1"/>
</dbReference>
<organism evidence="3 4">
    <name type="scientific">Clathrus columnatus</name>
    <dbReference type="NCBI Taxonomy" id="1419009"/>
    <lineage>
        <taxon>Eukaryota</taxon>
        <taxon>Fungi</taxon>
        <taxon>Dikarya</taxon>
        <taxon>Basidiomycota</taxon>
        <taxon>Agaricomycotina</taxon>
        <taxon>Agaricomycetes</taxon>
        <taxon>Phallomycetidae</taxon>
        <taxon>Phallales</taxon>
        <taxon>Clathraceae</taxon>
        <taxon>Clathrus</taxon>
    </lineage>
</organism>
<dbReference type="GO" id="GO:0004252">
    <property type="term" value="F:serine-type endopeptidase activity"/>
    <property type="evidence" value="ECO:0007669"/>
    <property type="project" value="UniProtKB-UniRule"/>
</dbReference>
<evidence type="ECO:0000256" key="1">
    <source>
        <dbReference type="PROSITE-ProRule" id="PRU01032"/>
    </source>
</evidence>
<keyword evidence="1" id="KW-0378">Hydrolase</keyword>
<keyword evidence="1" id="KW-0106">Calcium</keyword>
<sequence>MAMDSSANKNVGNLSTPEADLDVEYTVSMTGLPVLYAANSDTSVSAFLTTALNLLDQPHPPSVLSISYGSDEFFVGTPLAMSICNAFMALGARGVSILTASGDGGVSGIQYDPGVGGTMLSQDNHEIAANLSSGGFSSIFTQPKYQQANTNRAFPDIAAIAEGLALVDDNGLVGGDGTSFATPIVASVIAIINAHRMKSNKPTLGFLNPALYANKNMFFDIVEEGWDPVTGLGTPNFVEMLKVLG</sequence>
<dbReference type="CDD" id="cd04056">
    <property type="entry name" value="Peptidases_S53"/>
    <property type="match status" value="1"/>
</dbReference>
<dbReference type="PANTHER" id="PTHR14218">
    <property type="entry name" value="PROTEASE S8 TRIPEPTIDYL PEPTIDASE I CLN2"/>
    <property type="match status" value="1"/>
</dbReference>
<keyword evidence="1" id="KW-0720">Serine protease</keyword>
<feature type="active site" description="Charge relay system" evidence="1">
    <location>
        <position position="179"/>
    </location>
</feature>
<feature type="active site" description="Charge relay system" evidence="1">
    <location>
        <position position="22"/>
    </location>
</feature>
<accession>A0AAV5ATK9</accession>
<evidence type="ECO:0000259" key="2">
    <source>
        <dbReference type="PROSITE" id="PS51695"/>
    </source>
</evidence>